<protein>
    <submittedName>
        <fullName evidence="2">Uncharacterized protein</fullName>
    </submittedName>
</protein>
<sequence length="89" mass="9300">MSVSGHRTRRAGAFDIRIVIAALFGVFGLVLTGMGLFGTSDADLEKADGININLWTGVGLLVAAALFALWTWLRPIIVDAEAAAGAGRD</sequence>
<reference evidence="2 3" key="1">
    <citation type="submission" date="2018-09" db="EMBL/GenBank/DDBJ databases">
        <title>Isolation, diversity and antifungal activity of actinobacteria from wheat.</title>
        <authorList>
            <person name="Han C."/>
        </authorList>
    </citation>
    <scope>NUCLEOTIDE SEQUENCE [LARGE SCALE GENOMIC DNA]</scope>
    <source>
        <strain evidence="2 3">NEAU-YY265</strain>
    </source>
</reference>
<keyword evidence="1" id="KW-0812">Transmembrane</keyword>
<comment type="caution">
    <text evidence="2">The sequence shown here is derived from an EMBL/GenBank/DDBJ whole genome shotgun (WGS) entry which is preliminary data.</text>
</comment>
<keyword evidence="3" id="KW-1185">Reference proteome</keyword>
<feature type="transmembrane region" description="Helical" evidence="1">
    <location>
        <begin position="52"/>
        <end position="73"/>
    </location>
</feature>
<keyword evidence="1" id="KW-0472">Membrane</keyword>
<evidence type="ECO:0000313" key="3">
    <source>
        <dbReference type="Proteomes" id="UP000284057"/>
    </source>
</evidence>
<dbReference type="RefSeq" id="WP_119658232.1">
    <property type="nucleotide sequence ID" value="NZ_QUAL01000016.1"/>
</dbReference>
<feature type="transmembrane region" description="Helical" evidence="1">
    <location>
        <begin position="12"/>
        <end position="32"/>
    </location>
</feature>
<evidence type="ECO:0000313" key="2">
    <source>
        <dbReference type="EMBL" id="RIQ36726.1"/>
    </source>
</evidence>
<accession>A0A418KWN7</accession>
<name>A0A418KWN7_9ACTN</name>
<dbReference type="OrthoDB" id="5196985at2"/>
<evidence type="ECO:0000256" key="1">
    <source>
        <dbReference type="SAM" id="Phobius"/>
    </source>
</evidence>
<dbReference type="EMBL" id="QUAL01000016">
    <property type="protein sequence ID" value="RIQ36726.1"/>
    <property type="molecule type" value="Genomic_DNA"/>
</dbReference>
<dbReference type="Proteomes" id="UP000284057">
    <property type="component" value="Unassembled WGS sequence"/>
</dbReference>
<gene>
    <name evidence="2" type="ORF">DY240_01630</name>
</gene>
<organism evidence="2 3">
    <name type="scientific">Jiangella rhizosphaerae</name>
    <dbReference type="NCBI Taxonomy" id="2293569"/>
    <lineage>
        <taxon>Bacteria</taxon>
        <taxon>Bacillati</taxon>
        <taxon>Actinomycetota</taxon>
        <taxon>Actinomycetes</taxon>
        <taxon>Jiangellales</taxon>
        <taxon>Jiangellaceae</taxon>
        <taxon>Jiangella</taxon>
    </lineage>
</organism>
<dbReference type="AlphaFoldDB" id="A0A418KWN7"/>
<keyword evidence="1" id="KW-1133">Transmembrane helix</keyword>
<proteinExistence type="predicted"/>